<evidence type="ECO:0000313" key="5">
    <source>
        <dbReference type="EMBL" id="MQO93108.1"/>
    </source>
</evidence>
<evidence type="ECO:0000313" key="3">
    <source>
        <dbReference type="EMBL" id="MQN77127.1"/>
    </source>
</evidence>
<organism evidence="5 8">
    <name type="scientific">Segatella copri</name>
    <dbReference type="NCBI Taxonomy" id="165179"/>
    <lineage>
        <taxon>Bacteria</taxon>
        <taxon>Pseudomonadati</taxon>
        <taxon>Bacteroidota</taxon>
        <taxon>Bacteroidia</taxon>
        <taxon>Bacteroidales</taxon>
        <taxon>Prevotellaceae</taxon>
        <taxon>Segatella</taxon>
    </lineage>
</organism>
<dbReference type="Proteomes" id="UP000420635">
    <property type="component" value="Unassembled WGS sequence"/>
</dbReference>
<evidence type="ECO:0000313" key="2">
    <source>
        <dbReference type="EMBL" id="MQN31375.1"/>
    </source>
</evidence>
<evidence type="ECO:0000313" key="8">
    <source>
        <dbReference type="Proteomes" id="UP000421283"/>
    </source>
</evidence>
<gene>
    <name evidence="5" type="ORF">F7D31_10635</name>
    <name evidence="4" type="ORF">F7D59_09560</name>
    <name evidence="3" type="ORF">F7D71_04450</name>
    <name evidence="2" type="ORF">F7D90_05315</name>
    <name evidence="1" type="ORF">KSW80_05790</name>
</gene>
<accession>A0AA90UKI6</accession>
<dbReference type="Proteomes" id="UP000421283">
    <property type="component" value="Unassembled WGS sequence"/>
</dbReference>
<protein>
    <submittedName>
        <fullName evidence="5">Uncharacterized protein</fullName>
    </submittedName>
</protein>
<name>A0AA90UKI6_9BACT</name>
<dbReference type="Proteomes" id="UP000420707">
    <property type="component" value="Unassembled WGS sequence"/>
</dbReference>
<dbReference type="Proteomes" id="UP000423156">
    <property type="component" value="Unassembled WGS sequence"/>
</dbReference>
<proteinExistence type="predicted"/>
<dbReference type="Proteomes" id="UP001196316">
    <property type="component" value="Unassembled WGS sequence"/>
</dbReference>
<dbReference type="EMBL" id="JAHOEP010000012">
    <property type="protein sequence ID" value="MBV3407919.1"/>
    <property type="molecule type" value="Genomic_DNA"/>
</dbReference>
<comment type="caution">
    <text evidence="5">The sequence shown here is derived from an EMBL/GenBank/DDBJ whole genome shotgun (WGS) entry which is preliminary data.</text>
</comment>
<dbReference type="EMBL" id="VZCR01000034">
    <property type="protein sequence ID" value="MQN31375.1"/>
    <property type="molecule type" value="Genomic_DNA"/>
</dbReference>
<dbReference type="RefSeq" id="WP_153085909.1">
    <property type="nucleotide sequence ID" value="NZ_JAHOEK010000012.1"/>
</dbReference>
<reference evidence="8 9" key="1">
    <citation type="submission" date="2019-09" db="EMBL/GenBank/DDBJ databases">
        <title>Distinct polysaccharide growth profiles of human intestinal Prevotella copri isolates.</title>
        <authorList>
            <person name="Fehlner-Peach H."/>
            <person name="Magnabosco C."/>
            <person name="Raghavan V."/>
            <person name="Scher J.U."/>
            <person name="Tett A."/>
            <person name="Cox L.M."/>
            <person name="Gottsegen C."/>
            <person name="Watters A."/>
            <person name="Wiltshire- Gordon J.D."/>
            <person name="Segata N."/>
            <person name="Bonneau R."/>
            <person name="Littman D.R."/>
        </authorList>
    </citation>
    <scope>NUCLEOTIDE SEQUENCE [LARGE SCALE GENOMIC DNA]</scope>
    <source>
        <strain evidence="3 9">BU41712</strain>
        <strain evidence="8">iAU3127</strain>
    </source>
</reference>
<dbReference type="EMBL" id="VZAP01000132">
    <property type="protein sequence ID" value="MQO93108.1"/>
    <property type="molecule type" value="Genomic_DNA"/>
</dbReference>
<evidence type="ECO:0000313" key="6">
    <source>
        <dbReference type="Proteomes" id="UP000420635"/>
    </source>
</evidence>
<dbReference type="EMBL" id="VZBZ01000056">
    <property type="protein sequence ID" value="MQN77127.1"/>
    <property type="molecule type" value="Genomic_DNA"/>
</dbReference>
<reference evidence="1" key="2">
    <citation type="submission" date="2021-06" db="EMBL/GenBank/DDBJ databases">
        <title>Collection of gut derived symbiotic bacterial strains cultured from healthy donors.</title>
        <authorList>
            <person name="Lin H."/>
            <person name="Littmann E."/>
            <person name="Pamer E.G."/>
        </authorList>
    </citation>
    <scope>NUCLEOTIDE SEQUENCE</scope>
    <source>
        <strain evidence="1">MSK.21.60</strain>
    </source>
</reference>
<evidence type="ECO:0000313" key="1">
    <source>
        <dbReference type="EMBL" id="MBV3407919.1"/>
    </source>
</evidence>
<evidence type="ECO:0000313" key="7">
    <source>
        <dbReference type="Proteomes" id="UP000420707"/>
    </source>
</evidence>
<sequence length="92" mass="10353">MNHPVTMALLLVGELRKRDLLEDVILANDIGNLRVCTHCGKLMNEGWTCVDSPYCSDKCLLADNPDLDLDNLAKMTEQELDASEIFWTAWEG</sequence>
<dbReference type="AlphaFoldDB" id="A0AA90UKI6"/>
<reference evidence="5" key="3">
    <citation type="submission" date="2022-12" db="EMBL/GenBank/DDBJ databases">
        <title>Distinct polysaccharide growth profiles of human intestinal Prevotella copri isolates.</title>
        <authorList>
            <person name="Fehlner-Peach H."/>
            <person name="Magnabosco C."/>
            <person name="Raghavan V."/>
            <person name="Scher J.U."/>
            <person name="Tett A."/>
            <person name="Cox L.M."/>
            <person name="Gottsegen C."/>
            <person name="Watters A."/>
            <person name="Wiltshire- Gordon J.D."/>
            <person name="Segata N."/>
            <person name="Bonneau R."/>
            <person name="Littman D.R."/>
        </authorList>
    </citation>
    <scope>NUCLEOTIDE SEQUENCE</scope>
    <source>
        <strain evidence="7">iAP146</strain>
        <strain evidence="2">IAP146</strain>
        <strain evidence="5">IAU3127</strain>
        <strain evidence="4">IP54</strain>
        <strain evidence="6">iP54</strain>
    </source>
</reference>
<evidence type="ECO:0000313" key="9">
    <source>
        <dbReference type="Proteomes" id="UP000423156"/>
    </source>
</evidence>
<evidence type="ECO:0000313" key="4">
    <source>
        <dbReference type="EMBL" id="MQN90086.1"/>
    </source>
</evidence>
<dbReference type="EMBL" id="VZBQ01000115">
    <property type="protein sequence ID" value="MQN90086.1"/>
    <property type="molecule type" value="Genomic_DNA"/>
</dbReference>